<feature type="region of interest" description="Disordered" evidence="2">
    <location>
        <begin position="183"/>
        <end position="239"/>
    </location>
</feature>
<reference evidence="3 4" key="1">
    <citation type="journal article" date="2014" name="Genome Biol. Evol.">
        <title>The secreted proteins of Achlya hypogyna and Thraustotheca clavata identify the ancestral oomycete secretome and reveal gene acquisitions by horizontal gene transfer.</title>
        <authorList>
            <person name="Misner I."/>
            <person name="Blouin N."/>
            <person name="Leonard G."/>
            <person name="Richards T.A."/>
            <person name="Lane C.E."/>
        </authorList>
    </citation>
    <scope>NUCLEOTIDE SEQUENCE [LARGE SCALE GENOMIC DNA]</scope>
    <source>
        <strain evidence="3 4">ATCC 48635</strain>
    </source>
</reference>
<dbReference type="PANTHER" id="PTHR13037:SF24">
    <property type="entry name" value="POLYCOMB PROTEIN PCL-RELATED"/>
    <property type="match status" value="1"/>
</dbReference>
<name>A0A1V9YZ11_ACHHY</name>
<evidence type="ECO:0008006" key="5">
    <source>
        <dbReference type="Google" id="ProtNLM"/>
    </source>
</evidence>
<feature type="compositionally biased region" description="Pro residues" evidence="2">
    <location>
        <begin position="343"/>
        <end position="356"/>
    </location>
</feature>
<dbReference type="Proteomes" id="UP000243579">
    <property type="component" value="Unassembled WGS sequence"/>
</dbReference>
<dbReference type="SUPFAM" id="SSF47473">
    <property type="entry name" value="EF-hand"/>
    <property type="match status" value="1"/>
</dbReference>
<protein>
    <recommendedName>
        <fullName evidence="5">EF-hand domain-containing protein</fullName>
    </recommendedName>
</protein>
<dbReference type="AlphaFoldDB" id="A0A1V9YZ11"/>
<organism evidence="3 4">
    <name type="scientific">Achlya hypogyna</name>
    <name type="common">Oomycete</name>
    <name type="synonym">Protoachlya hypogyna</name>
    <dbReference type="NCBI Taxonomy" id="1202772"/>
    <lineage>
        <taxon>Eukaryota</taxon>
        <taxon>Sar</taxon>
        <taxon>Stramenopiles</taxon>
        <taxon>Oomycota</taxon>
        <taxon>Saprolegniomycetes</taxon>
        <taxon>Saprolegniales</taxon>
        <taxon>Achlyaceae</taxon>
        <taxon>Achlya</taxon>
    </lineage>
</organism>
<dbReference type="PANTHER" id="PTHR13037">
    <property type="entry name" value="FORMIN"/>
    <property type="match status" value="1"/>
</dbReference>
<dbReference type="OrthoDB" id="74075at2759"/>
<evidence type="ECO:0000313" key="4">
    <source>
        <dbReference type="Proteomes" id="UP000243579"/>
    </source>
</evidence>
<gene>
    <name evidence="3" type="ORF">ACHHYP_05007</name>
</gene>
<accession>A0A1V9YZ11</accession>
<proteinExistence type="predicted"/>
<evidence type="ECO:0000256" key="2">
    <source>
        <dbReference type="SAM" id="MobiDB-lite"/>
    </source>
</evidence>
<feature type="region of interest" description="Disordered" evidence="2">
    <location>
        <begin position="103"/>
        <end position="122"/>
    </location>
</feature>
<sequence>METQLRFAPNANVATAAAHQVPRSIAFHIPIRKAKAAPLRAKPHVKPSPWAPAKPAPVRRKPAWNDDVHGTALFDQSLAKNQLLKDPKKWREVVPPGKQVTSVYAQSSKAPPRPARVPKPAPTIKKIKTKPQVDSHWSRRPPVVKQTHTLAMEPEPQMTLVAASPVSFPSPIGSVRSVLHAESAGSLAAPRGSPPRSHSPNPAPHREPSPVRRSSNQEDKDDDIAFRSIPPPLGDLTAPSPIQRKLIVSTFKVLDTKRRGALYAREIHQGLQLLGITSTLRQITDYLYLVNDGQGDSIGLSEWVTLVNTLQSAEWLTEDSPLLQDAPSPIQAPSPVRNSPSPQRAPTPTLPPLEIPPVRPPATESFQEAWFIDQIERRINDMFARAEASVAVRWGNQQPTEEPPETFLRRAAVVVQGLKSSLYPLVQQAEETLRAIQSRHASNVSVFLSPKDVAKVMHHSEDLVEMLLDDLLTDTVDVLGQAERGYATQVWREREQDQLQQLLEMIEAVEAAEDAMVETPSPGQSKGSCHLQFDVLMATAVPSTAIETPAQGPLPPAVTIPAPAIPMVSSFFQHPVPGVSMTRVHRLAASLELHRTAFLRSRKLAEATLVDTGFDQPVVIELLQDMLLDDVLDALAEEIDGCFAKLGEKILQTV</sequence>
<feature type="region of interest" description="Disordered" evidence="2">
    <location>
        <begin position="38"/>
        <end position="64"/>
    </location>
</feature>
<comment type="caution">
    <text evidence="3">The sequence shown here is derived from an EMBL/GenBank/DDBJ whole genome shotgun (WGS) entry which is preliminary data.</text>
</comment>
<dbReference type="InterPro" id="IPR011992">
    <property type="entry name" value="EF-hand-dom_pair"/>
</dbReference>
<dbReference type="EMBL" id="JNBR01000559">
    <property type="protein sequence ID" value="OQR91039.1"/>
    <property type="molecule type" value="Genomic_DNA"/>
</dbReference>
<evidence type="ECO:0000313" key="3">
    <source>
        <dbReference type="EMBL" id="OQR91039.1"/>
    </source>
</evidence>
<feature type="compositionally biased region" description="Basic and acidic residues" evidence="2">
    <location>
        <begin position="204"/>
        <end position="218"/>
    </location>
</feature>
<feature type="compositionally biased region" description="Pro residues" evidence="2">
    <location>
        <begin position="111"/>
        <end position="121"/>
    </location>
</feature>
<dbReference type="STRING" id="1202772.A0A1V9YZ11"/>
<keyword evidence="1" id="KW-0945">Host-virus interaction</keyword>
<evidence type="ECO:0000256" key="1">
    <source>
        <dbReference type="ARBA" id="ARBA00022581"/>
    </source>
</evidence>
<feature type="region of interest" description="Disordered" evidence="2">
    <location>
        <begin position="323"/>
        <end position="356"/>
    </location>
</feature>
<keyword evidence="4" id="KW-1185">Reference proteome</keyword>